<evidence type="ECO:0000313" key="8">
    <source>
        <dbReference type="Proteomes" id="UP000008672"/>
    </source>
</evidence>
<dbReference type="HOGENOM" id="CLU_043335_2_1_1"/>
<dbReference type="InParanoid" id="H3B772"/>
<feature type="domain" description="Endonuclease/exonuclease/phosphatase" evidence="6">
    <location>
        <begin position="10"/>
        <end position="200"/>
    </location>
</feature>
<dbReference type="GeneTree" id="ENSGT00950000182846"/>
<comment type="similarity">
    <text evidence="1 5">Belongs to the DNase I family.</text>
</comment>
<dbReference type="PIRSF" id="PIRSF000988">
    <property type="entry name" value="DNase_I_euk"/>
    <property type="match status" value="1"/>
</dbReference>
<evidence type="ECO:0000256" key="2">
    <source>
        <dbReference type="ARBA" id="ARBA00022722"/>
    </source>
</evidence>
<dbReference type="Proteomes" id="UP000008672">
    <property type="component" value="Unassembled WGS sequence"/>
</dbReference>
<dbReference type="PANTHER" id="PTHR11371:SF26">
    <property type="entry name" value="DEOXYRIBONUCLEASE"/>
    <property type="match status" value="1"/>
</dbReference>
<dbReference type="Pfam" id="PF03372">
    <property type="entry name" value="Exo_endo_phos"/>
    <property type="match status" value="1"/>
</dbReference>
<name>H3B772_LATCH</name>
<dbReference type="InterPro" id="IPR005135">
    <property type="entry name" value="Endo/exonuclease/phosphatase"/>
</dbReference>
<dbReference type="GO" id="GO:0004530">
    <property type="term" value="F:deoxyribonuclease I activity"/>
    <property type="evidence" value="ECO:0007669"/>
    <property type="project" value="TreeGrafter"/>
</dbReference>
<protein>
    <recommendedName>
        <fullName evidence="5">Deoxyribonuclease</fullName>
    </recommendedName>
</protein>
<dbReference type="SUPFAM" id="SSF56219">
    <property type="entry name" value="DNase I-like"/>
    <property type="match status" value="1"/>
</dbReference>
<dbReference type="PRINTS" id="PR00130">
    <property type="entry name" value="DNASEI"/>
</dbReference>
<dbReference type="PANTHER" id="PTHR11371">
    <property type="entry name" value="DEOXYRIBONUCLEASE"/>
    <property type="match status" value="1"/>
</dbReference>
<reference evidence="7" key="2">
    <citation type="submission" date="2025-08" db="UniProtKB">
        <authorList>
            <consortium name="Ensembl"/>
        </authorList>
    </citation>
    <scope>IDENTIFICATION</scope>
</reference>
<sequence>ERRNQSDQIKIVSRYDIILILEVTDVKQQAFLKLLEQLNKSLDISLKIRHVPSSRLGMYKQVSIFFRRDDVVQVKDIYQYEDNQAGDEDAFSREPFVVKFSSPNTVIKEFVLIPVHTKPEDSVKEIDELYDVFLAVKKKWKTEKIMFLGDFNADGSYVSGRRMKNIRLRSNTNFHWLIGDNVDTTTNSGNDNSYDRIVIHEELYKMIVPGSAKSFNFQEAFCLTHEEALDVSDHYPVEVELKTDLTVFLFVFLKKKNYQKKKKKKNFV</sequence>
<dbReference type="GO" id="GO:0005634">
    <property type="term" value="C:nucleus"/>
    <property type="evidence" value="ECO:0007669"/>
    <property type="project" value="TreeGrafter"/>
</dbReference>
<evidence type="ECO:0000313" key="7">
    <source>
        <dbReference type="Ensembl" id="ENSLACP00000017743.1"/>
    </source>
</evidence>
<dbReference type="EMBL" id="AFYH01078261">
    <property type="status" value="NOT_ANNOTATED_CDS"/>
    <property type="molecule type" value="Genomic_DNA"/>
</dbReference>
<dbReference type="Gene3D" id="3.60.10.10">
    <property type="entry name" value="Endonuclease/exonuclease/phosphatase"/>
    <property type="match status" value="1"/>
</dbReference>
<dbReference type="EMBL" id="AFYH01078262">
    <property type="status" value="NOT_ANNOTATED_CDS"/>
    <property type="molecule type" value="Genomic_DNA"/>
</dbReference>
<dbReference type="Bgee" id="ENSLACG00000015628">
    <property type="expression patterns" value="Expressed in pelvic fin and 3 other cell types or tissues"/>
</dbReference>
<keyword evidence="8" id="KW-1185">Reference proteome</keyword>
<evidence type="ECO:0000256" key="1">
    <source>
        <dbReference type="ARBA" id="ARBA00007359"/>
    </source>
</evidence>
<keyword evidence="4 5" id="KW-0378">Hydrolase</keyword>
<accession>H3B772</accession>
<dbReference type="Ensembl" id="ENSLACT00000017873.1">
    <property type="protein sequence ID" value="ENSLACP00000017743.1"/>
    <property type="gene ID" value="ENSLACG00000015628.1"/>
</dbReference>
<dbReference type="InterPro" id="IPR036691">
    <property type="entry name" value="Endo/exonu/phosph_ase_sf"/>
</dbReference>
<dbReference type="CDD" id="cd10282">
    <property type="entry name" value="DNase1"/>
    <property type="match status" value="1"/>
</dbReference>
<organism evidence="7 8">
    <name type="scientific">Latimeria chalumnae</name>
    <name type="common">Coelacanth</name>
    <dbReference type="NCBI Taxonomy" id="7897"/>
    <lineage>
        <taxon>Eukaryota</taxon>
        <taxon>Metazoa</taxon>
        <taxon>Chordata</taxon>
        <taxon>Craniata</taxon>
        <taxon>Vertebrata</taxon>
        <taxon>Euteleostomi</taxon>
        <taxon>Coelacanthiformes</taxon>
        <taxon>Coelacanthidae</taxon>
        <taxon>Latimeria</taxon>
    </lineage>
</organism>
<dbReference type="EMBL" id="AFYH01078263">
    <property type="status" value="NOT_ANNOTATED_CDS"/>
    <property type="molecule type" value="Genomic_DNA"/>
</dbReference>
<evidence type="ECO:0000256" key="3">
    <source>
        <dbReference type="ARBA" id="ARBA00022759"/>
    </source>
</evidence>
<evidence type="ECO:0000256" key="4">
    <source>
        <dbReference type="ARBA" id="ARBA00022801"/>
    </source>
</evidence>
<keyword evidence="3 5" id="KW-0255">Endonuclease</keyword>
<dbReference type="GO" id="GO:0003677">
    <property type="term" value="F:DNA binding"/>
    <property type="evidence" value="ECO:0007669"/>
    <property type="project" value="TreeGrafter"/>
</dbReference>
<dbReference type="InterPro" id="IPR016202">
    <property type="entry name" value="DNase_I"/>
</dbReference>
<dbReference type="eggNOG" id="ENOG502R3BK">
    <property type="taxonomic scope" value="Eukaryota"/>
</dbReference>
<proteinExistence type="inferred from homology"/>
<dbReference type="SMART" id="SM00476">
    <property type="entry name" value="DNaseIc"/>
    <property type="match status" value="1"/>
</dbReference>
<dbReference type="STRING" id="7897.ENSLACP00000017743"/>
<dbReference type="OMA" id="NSKHHYT"/>
<evidence type="ECO:0000259" key="6">
    <source>
        <dbReference type="Pfam" id="PF03372"/>
    </source>
</evidence>
<evidence type="ECO:0000256" key="5">
    <source>
        <dbReference type="PIRNR" id="PIRNR000988"/>
    </source>
</evidence>
<dbReference type="AlphaFoldDB" id="H3B772"/>
<dbReference type="GO" id="GO:0006308">
    <property type="term" value="P:DNA catabolic process"/>
    <property type="evidence" value="ECO:0007669"/>
    <property type="project" value="InterPro"/>
</dbReference>
<reference evidence="8" key="1">
    <citation type="submission" date="2011-08" db="EMBL/GenBank/DDBJ databases">
        <title>The draft genome of Latimeria chalumnae.</title>
        <authorList>
            <person name="Di Palma F."/>
            <person name="Alfoldi J."/>
            <person name="Johnson J."/>
            <person name="Berlin A."/>
            <person name="Gnerre S."/>
            <person name="Jaffe D."/>
            <person name="MacCallum I."/>
            <person name="Young S."/>
            <person name="Walker B.J."/>
            <person name="Lander E."/>
            <person name="Lindblad-Toh K."/>
        </authorList>
    </citation>
    <scope>NUCLEOTIDE SEQUENCE [LARGE SCALE GENOMIC DNA]</scope>
    <source>
        <strain evidence="8">Wild caught</strain>
    </source>
</reference>
<reference evidence="7" key="3">
    <citation type="submission" date="2025-09" db="UniProtKB">
        <authorList>
            <consortium name="Ensembl"/>
        </authorList>
    </citation>
    <scope>IDENTIFICATION</scope>
</reference>
<keyword evidence="2 5" id="KW-0540">Nuclease</keyword>